<dbReference type="InterPro" id="IPR029062">
    <property type="entry name" value="Class_I_gatase-like"/>
</dbReference>
<accession>A0A552F494</accession>
<comment type="caution">
    <text evidence="2">The sequence shown here is derived from an EMBL/GenBank/DDBJ whole genome shotgun (WGS) entry which is preliminary data.</text>
</comment>
<proteinExistence type="predicted"/>
<dbReference type="Pfam" id="PF01965">
    <property type="entry name" value="DJ-1_PfpI"/>
    <property type="match status" value="1"/>
</dbReference>
<name>A0A552F494_MICAE</name>
<gene>
    <name evidence="2" type="ORF">EWV92_03140</name>
</gene>
<dbReference type="SUPFAM" id="SSF52317">
    <property type="entry name" value="Class I glutamine amidotransferase-like"/>
    <property type="match status" value="1"/>
</dbReference>
<evidence type="ECO:0000313" key="2">
    <source>
        <dbReference type="EMBL" id="TRU41516.1"/>
    </source>
</evidence>
<protein>
    <submittedName>
        <fullName evidence="2">Thiamine biosynthesis protein ThiJ</fullName>
    </submittedName>
</protein>
<dbReference type="PANTHER" id="PTHR43068">
    <property type="entry name" value="SLR1854 PROTEIN"/>
    <property type="match status" value="1"/>
</dbReference>
<sequence length="200" mass="22698">MTTMSKGKIGVLIEEHFDGTEFRRFNEYFPQQGYEVEYLSHLWGNPELRFGSNPENDQIEYHITVKTEVNHVRPGDYKGIICIGAYAMDRLRYQVRVSKGQKNQAPAVEFLRKAMATEGVKLGTICHSLWLFCADPDLLKNRKVTCAHNIICDVENAGAEIVYDGEATADLVVDGNLITGKHPGIVEQFMEVFVREIEQN</sequence>
<evidence type="ECO:0000259" key="1">
    <source>
        <dbReference type="Pfam" id="PF01965"/>
    </source>
</evidence>
<evidence type="ECO:0000313" key="3">
    <source>
        <dbReference type="Proteomes" id="UP000317708"/>
    </source>
</evidence>
<dbReference type="EMBL" id="SFBI01000035">
    <property type="protein sequence ID" value="TRU41516.1"/>
    <property type="molecule type" value="Genomic_DNA"/>
</dbReference>
<dbReference type="AlphaFoldDB" id="A0A552F494"/>
<feature type="domain" description="DJ-1/PfpI" evidence="1">
    <location>
        <begin position="8"/>
        <end position="195"/>
    </location>
</feature>
<organism evidence="2 3">
    <name type="scientific">Microcystis aeruginosa Ma_MB_S_20031200_S102</name>
    <dbReference type="NCBI Taxonomy" id="2486254"/>
    <lineage>
        <taxon>Bacteria</taxon>
        <taxon>Bacillati</taxon>
        <taxon>Cyanobacteriota</taxon>
        <taxon>Cyanophyceae</taxon>
        <taxon>Oscillatoriophycideae</taxon>
        <taxon>Chroococcales</taxon>
        <taxon>Microcystaceae</taxon>
        <taxon>Microcystis</taxon>
    </lineage>
</organism>
<dbReference type="InterPro" id="IPR002818">
    <property type="entry name" value="DJ-1/PfpI"/>
</dbReference>
<dbReference type="Gene3D" id="3.40.50.880">
    <property type="match status" value="1"/>
</dbReference>
<dbReference type="PANTHER" id="PTHR43068:SF1">
    <property type="entry name" value="SLR1854 PROTEIN"/>
    <property type="match status" value="1"/>
</dbReference>
<reference evidence="2 3" key="1">
    <citation type="submission" date="2019-01" db="EMBL/GenBank/DDBJ databases">
        <title>Coherence of Microcystis species and biogeography revealed through population genomics.</title>
        <authorList>
            <person name="Perez-Carrascal O.M."/>
            <person name="Terrat Y."/>
            <person name="Giani A."/>
            <person name="Fortin N."/>
            <person name="Tromas N."/>
            <person name="Shapiro B.J."/>
        </authorList>
    </citation>
    <scope>NUCLEOTIDE SEQUENCE [LARGE SCALE GENOMIC DNA]</scope>
    <source>
        <strain evidence="2">Ma_MB_S_20031200_S102</strain>
    </source>
</reference>
<dbReference type="Proteomes" id="UP000317708">
    <property type="component" value="Unassembled WGS sequence"/>
</dbReference>